<dbReference type="Gene3D" id="3.40.50.300">
    <property type="entry name" value="P-loop containing nucleotide triphosphate hydrolases"/>
    <property type="match status" value="1"/>
</dbReference>
<dbReference type="PRINTS" id="PR00328">
    <property type="entry name" value="SAR1GTPBP"/>
</dbReference>
<dbReference type="STRING" id="10195.A0A3M7PAD0"/>
<dbReference type="OrthoDB" id="442317at2759"/>
<dbReference type="InterPro" id="IPR024156">
    <property type="entry name" value="Small_GTPase_ARF"/>
</dbReference>
<dbReference type="PROSITE" id="PS51419">
    <property type="entry name" value="RAB"/>
    <property type="match status" value="1"/>
</dbReference>
<comment type="similarity">
    <text evidence="1">Belongs to the small GTPase superfamily. Arf family.</text>
</comment>
<evidence type="ECO:0000256" key="4">
    <source>
        <dbReference type="ARBA" id="ARBA00023134"/>
    </source>
</evidence>
<dbReference type="InterPro" id="IPR027417">
    <property type="entry name" value="P-loop_NTPase"/>
</dbReference>
<feature type="binding site" evidence="5">
    <location>
        <begin position="24"/>
        <end position="31"/>
    </location>
    <ligand>
        <name>GTP</name>
        <dbReference type="ChEBI" id="CHEBI:37565"/>
    </ligand>
</feature>
<dbReference type="PROSITE" id="PS51417">
    <property type="entry name" value="ARF"/>
    <property type="match status" value="1"/>
</dbReference>
<keyword evidence="8" id="KW-1185">Reference proteome</keyword>
<evidence type="ECO:0000256" key="3">
    <source>
        <dbReference type="ARBA" id="ARBA00022741"/>
    </source>
</evidence>
<dbReference type="GO" id="GO:0005525">
    <property type="term" value="F:GTP binding"/>
    <property type="evidence" value="ECO:0007669"/>
    <property type="project" value="UniProtKB-KW"/>
</dbReference>
<accession>A0A3M7PAD0</accession>
<dbReference type="SUPFAM" id="SSF52540">
    <property type="entry name" value="P-loop containing nucleoside triphosphate hydrolases"/>
    <property type="match status" value="1"/>
</dbReference>
<keyword evidence="6" id="KW-0479">Metal-binding</keyword>
<feature type="binding site" evidence="6">
    <location>
        <position position="50"/>
    </location>
    <ligand>
        <name>Mg(2+)</name>
        <dbReference type="ChEBI" id="CHEBI:18420"/>
    </ligand>
</feature>
<evidence type="ECO:0000256" key="6">
    <source>
        <dbReference type="PIRSR" id="PIRSR606689-2"/>
    </source>
</evidence>
<evidence type="ECO:0000256" key="5">
    <source>
        <dbReference type="PIRSR" id="PIRSR606689-1"/>
    </source>
</evidence>
<dbReference type="InterPro" id="IPR006689">
    <property type="entry name" value="Small_GTPase_ARF/SAR"/>
</dbReference>
<comment type="caution">
    <text evidence="7">The sequence shown here is derived from an EMBL/GenBank/DDBJ whole genome shotgun (WGS) entry which is preliminary data.</text>
</comment>
<dbReference type="InterPro" id="IPR005225">
    <property type="entry name" value="Small_GTP-bd"/>
</dbReference>
<keyword evidence="6" id="KW-0460">Magnesium</keyword>
<dbReference type="Proteomes" id="UP000276133">
    <property type="component" value="Unassembled WGS sequence"/>
</dbReference>
<evidence type="ECO:0000313" key="7">
    <source>
        <dbReference type="EMBL" id="RMZ96028.1"/>
    </source>
</evidence>
<dbReference type="GO" id="GO:0046872">
    <property type="term" value="F:metal ion binding"/>
    <property type="evidence" value="ECO:0007669"/>
    <property type="project" value="UniProtKB-KW"/>
</dbReference>
<gene>
    <name evidence="7" type="ORF">BpHYR1_029367</name>
</gene>
<evidence type="ECO:0000256" key="1">
    <source>
        <dbReference type="ARBA" id="ARBA00010290"/>
    </source>
</evidence>
<dbReference type="Pfam" id="PF00025">
    <property type="entry name" value="Arf"/>
    <property type="match status" value="1"/>
</dbReference>
<name>A0A3M7PAD0_BRAPC</name>
<evidence type="ECO:0000256" key="2">
    <source>
        <dbReference type="ARBA" id="ARBA00019766"/>
    </source>
</evidence>
<feature type="binding site" evidence="5">
    <location>
        <begin position="130"/>
        <end position="133"/>
    </location>
    <ligand>
        <name>GTP</name>
        <dbReference type="ChEBI" id="CHEBI:37565"/>
    </ligand>
</feature>
<sequence length="184" mass="20864">MGLLDKLESFLGGKKKDFNILVIGLDNSGKSTVVNNLKPNDDRAININPTVGFNSEKVNFRNLNLSLFDMSGQSRYRNLWEHYYREADAIVFVIDSSDRMRFVVSNEELNDVLNHREIKDKKIPLLILANKKDAKGALNESGLRNELEINGIRGKQYEIFATDGLSGQGVNDAFEWLANELKKE</sequence>
<reference evidence="7 8" key="1">
    <citation type="journal article" date="2018" name="Sci. Rep.">
        <title>Genomic signatures of local adaptation to the degree of environmental predictability in rotifers.</title>
        <authorList>
            <person name="Franch-Gras L."/>
            <person name="Hahn C."/>
            <person name="Garcia-Roger E.M."/>
            <person name="Carmona M.J."/>
            <person name="Serra M."/>
            <person name="Gomez A."/>
        </authorList>
    </citation>
    <scope>NUCLEOTIDE SEQUENCE [LARGE SCALE GENOMIC DNA]</scope>
    <source>
        <strain evidence="7">HYR1</strain>
    </source>
</reference>
<evidence type="ECO:0000313" key="8">
    <source>
        <dbReference type="Proteomes" id="UP000276133"/>
    </source>
</evidence>
<dbReference type="SMART" id="SM00177">
    <property type="entry name" value="ARF"/>
    <property type="match status" value="1"/>
</dbReference>
<feature type="binding site" evidence="6">
    <location>
        <position position="31"/>
    </location>
    <ligand>
        <name>Mg(2+)</name>
        <dbReference type="ChEBI" id="CHEBI:18420"/>
    </ligand>
</feature>
<dbReference type="SMART" id="SM00175">
    <property type="entry name" value="RAB"/>
    <property type="match status" value="1"/>
</dbReference>
<dbReference type="SMART" id="SM00178">
    <property type="entry name" value="SAR"/>
    <property type="match status" value="1"/>
</dbReference>
<dbReference type="FunFam" id="3.40.50.300:FF:001166">
    <property type="entry name" value="ADP-ribosylation factor D"/>
    <property type="match status" value="1"/>
</dbReference>
<keyword evidence="4 5" id="KW-0342">GTP-binding</keyword>
<dbReference type="NCBIfam" id="TIGR00231">
    <property type="entry name" value="small_GTP"/>
    <property type="match status" value="1"/>
</dbReference>
<dbReference type="PROSITE" id="PS51422">
    <property type="entry name" value="SAR1"/>
    <property type="match status" value="1"/>
</dbReference>
<dbReference type="EMBL" id="REGN01012313">
    <property type="protein sequence ID" value="RMZ96028.1"/>
    <property type="molecule type" value="Genomic_DNA"/>
</dbReference>
<feature type="binding site" evidence="5">
    <location>
        <position position="72"/>
    </location>
    <ligand>
        <name>GTP</name>
        <dbReference type="ChEBI" id="CHEBI:37565"/>
    </ligand>
</feature>
<dbReference type="GO" id="GO:0003924">
    <property type="term" value="F:GTPase activity"/>
    <property type="evidence" value="ECO:0007669"/>
    <property type="project" value="InterPro"/>
</dbReference>
<keyword evidence="3 5" id="KW-0547">Nucleotide-binding</keyword>
<protein>
    <recommendedName>
        <fullName evidence="2">ADP-ribosylation factor-like protein 6</fullName>
    </recommendedName>
</protein>
<dbReference type="AlphaFoldDB" id="A0A3M7PAD0"/>
<proteinExistence type="inferred from homology"/>
<dbReference type="PANTHER" id="PTHR11711">
    <property type="entry name" value="ADP RIBOSYLATION FACTOR-RELATED"/>
    <property type="match status" value="1"/>
</dbReference>
<organism evidence="7 8">
    <name type="scientific">Brachionus plicatilis</name>
    <name type="common">Marine rotifer</name>
    <name type="synonym">Brachionus muelleri</name>
    <dbReference type="NCBI Taxonomy" id="10195"/>
    <lineage>
        <taxon>Eukaryota</taxon>
        <taxon>Metazoa</taxon>
        <taxon>Spiralia</taxon>
        <taxon>Gnathifera</taxon>
        <taxon>Rotifera</taxon>
        <taxon>Eurotatoria</taxon>
        <taxon>Monogononta</taxon>
        <taxon>Pseudotrocha</taxon>
        <taxon>Ploima</taxon>
        <taxon>Brachionidae</taxon>
        <taxon>Brachionus</taxon>
    </lineage>
</organism>